<protein>
    <submittedName>
        <fullName evidence="2">O90/O127 family O-antigen polymerase</fullName>
    </submittedName>
</protein>
<keyword evidence="1" id="KW-0472">Membrane</keyword>
<dbReference type="RefSeq" id="WP_032177848.1">
    <property type="nucleotide sequence ID" value="NZ_CAJSJG010000089.1"/>
</dbReference>
<evidence type="ECO:0000256" key="1">
    <source>
        <dbReference type="SAM" id="Phobius"/>
    </source>
</evidence>
<feature type="transmembrane region" description="Helical" evidence="1">
    <location>
        <begin position="339"/>
        <end position="357"/>
    </location>
</feature>
<sequence>MMQITIPKSNDFRRFFNPVILILMSIVLNTFFQLYTSEEEWNSFFIFNQKPDYTVFFISLVFYLFFLFGAFFAYLFNYQKHSNHRSHYLYNFSFYNGLLKFVFYSNVISLIVTQYYMHEANIYNIYISGGVSAQTIESQIASSPLGIHGISVMLGYFGIIMYGISRLIKDNRAIVFISILVIIIKFISYAKLQSLLYVLLALMLFSRRRISINKGVIIGGVVIFLFSFTRIIRNPEQNLSLSFDFLFRFVGGFYFGSPVVNFNYVIQNNIQDVFYFFNWFLPQKIIPASPISLEFPDVTSPIGFVGSAYVSLGIFSVIYAYLVGFIIQLIYLQRNTSPFAFVFQPFVTMACIFAMMYNNFVNMIFFILPLIFSYLVVIKTICARKEDV</sequence>
<organism evidence="2 3">
    <name type="scientific">Escherichia coli</name>
    <dbReference type="NCBI Taxonomy" id="562"/>
    <lineage>
        <taxon>Bacteria</taxon>
        <taxon>Pseudomonadati</taxon>
        <taxon>Pseudomonadota</taxon>
        <taxon>Gammaproteobacteria</taxon>
        <taxon>Enterobacterales</taxon>
        <taxon>Enterobacteriaceae</taxon>
        <taxon>Escherichia</taxon>
    </lineage>
</organism>
<reference evidence="2 3" key="1">
    <citation type="submission" date="2019-12" db="EMBL/GenBank/DDBJ databases">
        <title>Enteriobacteria Tanzani isolates_8377-8380.</title>
        <authorList>
            <person name="Subbiah M."/>
            <person name="Call D."/>
        </authorList>
    </citation>
    <scope>NUCLEOTIDE SEQUENCE [LARGE SCALE GENOMIC DNA]</scope>
    <source>
        <strain evidence="2 3">8379wE2</strain>
    </source>
</reference>
<evidence type="ECO:0000313" key="2">
    <source>
        <dbReference type="EMBL" id="MWR37532.1"/>
    </source>
</evidence>
<gene>
    <name evidence="2" type="primary">wzy</name>
    <name evidence="2" type="ORF">GP975_05455</name>
</gene>
<dbReference type="EMBL" id="WTQT01000045">
    <property type="protein sequence ID" value="MWR37532.1"/>
    <property type="molecule type" value="Genomic_DNA"/>
</dbReference>
<name>A0A8T5Z7G0_ECOLX</name>
<feature type="transmembrane region" description="Helical" evidence="1">
    <location>
        <begin position="55"/>
        <end position="76"/>
    </location>
</feature>
<comment type="caution">
    <text evidence="2">The sequence shown here is derived from an EMBL/GenBank/DDBJ whole genome shotgun (WGS) entry which is preliminary data.</text>
</comment>
<dbReference type="AlphaFoldDB" id="A0A8T5Z7G0"/>
<feature type="transmembrane region" description="Helical" evidence="1">
    <location>
        <begin position="97"/>
        <end position="117"/>
    </location>
</feature>
<feature type="transmembrane region" description="Helical" evidence="1">
    <location>
        <begin position="145"/>
        <end position="164"/>
    </location>
</feature>
<feature type="transmembrane region" description="Helical" evidence="1">
    <location>
        <begin position="212"/>
        <end position="233"/>
    </location>
</feature>
<feature type="transmembrane region" description="Helical" evidence="1">
    <location>
        <begin position="15"/>
        <end position="35"/>
    </location>
</feature>
<keyword evidence="1" id="KW-0812">Transmembrane</keyword>
<evidence type="ECO:0000313" key="3">
    <source>
        <dbReference type="Proteomes" id="UP000460875"/>
    </source>
</evidence>
<feature type="transmembrane region" description="Helical" evidence="1">
    <location>
        <begin position="308"/>
        <end position="332"/>
    </location>
</feature>
<keyword evidence="1" id="KW-1133">Transmembrane helix</keyword>
<feature type="transmembrane region" description="Helical" evidence="1">
    <location>
        <begin position="363"/>
        <end position="382"/>
    </location>
</feature>
<feature type="transmembrane region" description="Helical" evidence="1">
    <location>
        <begin position="245"/>
        <end position="266"/>
    </location>
</feature>
<feature type="transmembrane region" description="Helical" evidence="1">
    <location>
        <begin position="173"/>
        <end position="192"/>
    </location>
</feature>
<accession>A0A8T5Z7G0</accession>
<dbReference type="Proteomes" id="UP000460875">
    <property type="component" value="Unassembled WGS sequence"/>
</dbReference>
<proteinExistence type="predicted"/>